<proteinExistence type="predicted"/>
<gene>
    <name evidence="3" type="ORF">EV672_108171</name>
</gene>
<keyword evidence="4" id="KW-1185">Reference proteome</keyword>
<sequence length="178" mass="17616">MNFVKHTLAAVALLCAGAAQAGSVVMPGGNLGDLNIFPAQFGDSATQDGFTPFAATFHFSLSVLSDVYGSAAALDAFFGQTLSPIMLIGAAIDGIDLLAQPSGAPASGLTFSLGNLAAGDHTLTIAGVAMPGATAFTGSVYAQAVTQVPEPASLAFALAGVAVVGGLRARRNTDEATA</sequence>
<dbReference type="NCBIfam" id="NF038126">
    <property type="entry name" value="PEP_CTERM_FxDxF"/>
    <property type="match status" value="1"/>
</dbReference>
<keyword evidence="1" id="KW-0732">Signal</keyword>
<dbReference type="AlphaFoldDB" id="A0A4R6R749"/>
<dbReference type="EMBL" id="SNXW01000008">
    <property type="protein sequence ID" value="TDP81386.1"/>
    <property type="molecule type" value="Genomic_DNA"/>
</dbReference>
<protein>
    <submittedName>
        <fullName evidence="3">PEP-CTERM motif-containing protein</fullName>
    </submittedName>
</protein>
<accession>A0A4R6R749</accession>
<name>A0A4R6R749_9BURK</name>
<reference evidence="3 4" key="1">
    <citation type="submission" date="2019-03" db="EMBL/GenBank/DDBJ databases">
        <title>Genomic Encyclopedia of Type Strains, Phase IV (KMG-IV): sequencing the most valuable type-strain genomes for metagenomic binning, comparative biology and taxonomic classification.</title>
        <authorList>
            <person name="Goeker M."/>
        </authorList>
    </citation>
    <scope>NUCLEOTIDE SEQUENCE [LARGE SCALE GENOMIC DNA]</scope>
    <source>
        <strain evidence="3 4">DSM 11901</strain>
    </source>
</reference>
<evidence type="ECO:0000256" key="1">
    <source>
        <dbReference type="SAM" id="SignalP"/>
    </source>
</evidence>
<evidence type="ECO:0000313" key="4">
    <source>
        <dbReference type="Proteomes" id="UP000294593"/>
    </source>
</evidence>
<dbReference type="InterPro" id="IPR013424">
    <property type="entry name" value="Ice-binding_C"/>
</dbReference>
<feature type="signal peptide" evidence="1">
    <location>
        <begin position="1"/>
        <end position="21"/>
    </location>
</feature>
<evidence type="ECO:0000313" key="3">
    <source>
        <dbReference type="EMBL" id="TDP81386.1"/>
    </source>
</evidence>
<evidence type="ECO:0000259" key="2">
    <source>
        <dbReference type="Pfam" id="PF07589"/>
    </source>
</evidence>
<comment type="caution">
    <text evidence="3">The sequence shown here is derived from an EMBL/GenBank/DDBJ whole genome shotgun (WGS) entry which is preliminary data.</text>
</comment>
<dbReference type="Pfam" id="PF07589">
    <property type="entry name" value="PEP-CTERM"/>
    <property type="match status" value="1"/>
</dbReference>
<feature type="domain" description="Ice-binding protein C-terminal" evidence="2">
    <location>
        <begin position="147"/>
        <end position="171"/>
    </location>
</feature>
<feature type="chain" id="PRO_5020949843" evidence="1">
    <location>
        <begin position="22"/>
        <end position="178"/>
    </location>
</feature>
<dbReference type="RefSeq" id="WP_133610385.1">
    <property type="nucleotide sequence ID" value="NZ_SNXW01000008.1"/>
</dbReference>
<organism evidence="3 4">
    <name type="scientific">Aquabacterium commune</name>
    <dbReference type="NCBI Taxonomy" id="70586"/>
    <lineage>
        <taxon>Bacteria</taxon>
        <taxon>Pseudomonadati</taxon>
        <taxon>Pseudomonadota</taxon>
        <taxon>Betaproteobacteria</taxon>
        <taxon>Burkholderiales</taxon>
        <taxon>Aquabacterium</taxon>
    </lineage>
</organism>
<dbReference type="Proteomes" id="UP000294593">
    <property type="component" value="Unassembled WGS sequence"/>
</dbReference>